<dbReference type="PROSITE" id="PS51186">
    <property type="entry name" value="GNAT"/>
    <property type="match status" value="1"/>
</dbReference>
<dbReference type="GO" id="GO:0016747">
    <property type="term" value="F:acyltransferase activity, transferring groups other than amino-acyl groups"/>
    <property type="evidence" value="ECO:0007669"/>
    <property type="project" value="InterPro"/>
</dbReference>
<dbReference type="InterPro" id="IPR000182">
    <property type="entry name" value="GNAT_dom"/>
</dbReference>
<comment type="caution">
    <text evidence="2">The sequence shown here is derived from an EMBL/GenBank/DDBJ whole genome shotgun (WGS) entry which is preliminary data.</text>
</comment>
<dbReference type="GeneID" id="31002571"/>
<reference evidence="2 3" key="1">
    <citation type="submission" date="2015-06" db="EMBL/GenBank/DDBJ databases">
        <title>Talaromyces atroroseus IBT 11181 draft genome.</title>
        <authorList>
            <person name="Rasmussen K.B."/>
            <person name="Rasmussen S."/>
            <person name="Petersen B."/>
            <person name="Sicheritz-Ponten T."/>
            <person name="Mortensen U.H."/>
            <person name="Thrane U."/>
        </authorList>
    </citation>
    <scope>NUCLEOTIDE SEQUENCE [LARGE SCALE GENOMIC DNA]</scope>
    <source>
        <strain evidence="2 3">IBT 11181</strain>
    </source>
</reference>
<dbReference type="RefSeq" id="XP_020121858.1">
    <property type="nucleotide sequence ID" value="XM_020264899.1"/>
</dbReference>
<keyword evidence="3" id="KW-1185">Reference proteome</keyword>
<organism evidence="2 3">
    <name type="scientific">Talaromyces atroroseus</name>
    <dbReference type="NCBI Taxonomy" id="1441469"/>
    <lineage>
        <taxon>Eukaryota</taxon>
        <taxon>Fungi</taxon>
        <taxon>Dikarya</taxon>
        <taxon>Ascomycota</taxon>
        <taxon>Pezizomycotina</taxon>
        <taxon>Eurotiomycetes</taxon>
        <taxon>Eurotiomycetidae</taxon>
        <taxon>Eurotiales</taxon>
        <taxon>Trichocomaceae</taxon>
        <taxon>Talaromyces</taxon>
        <taxon>Talaromyces sect. Trachyspermi</taxon>
    </lineage>
</organism>
<dbReference type="SUPFAM" id="SSF55729">
    <property type="entry name" value="Acyl-CoA N-acyltransferases (Nat)"/>
    <property type="match status" value="1"/>
</dbReference>
<dbReference type="PANTHER" id="PTHR42791">
    <property type="entry name" value="GNAT FAMILY ACETYLTRANSFERASE"/>
    <property type="match status" value="1"/>
</dbReference>
<gene>
    <name evidence="2" type="ORF">UA08_02816</name>
</gene>
<dbReference type="Proteomes" id="UP000214365">
    <property type="component" value="Unassembled WGS sequence"/>
</dbReference>
<dbReference type="InterPro" id="IPR052523">
    <property type="entry name" value="Trichothecene_AcTrans"/>
</dbReference>
<dbReference type="InterPro" id="IPR016181">
    <property type="entry name" value="Acyl_CoA_acyltransferase"/>
</dbReference>
<sequence>MNEAWKIEQCTVADASALARNNISAFWEDPNWILSWSKDMPLEYLIEQSEKRQANNLLRSREDRRHIKAIDPATGKLVGYARWVLPSSHVTAPDGSPEWVQAQVPDVEEVEKKRLQELAASAWWEPRADVGEIDVPVTAIKNRHLASRPYICMILAFRPFSPSPDSNMDLFFYLLALDYLAVHPDNKGKGIATALVESGVKYAKSVGIPIFVLAFKAGVGVYSRLGFREVERLIQDDSKYGGPGEYGSYFMVYDVAPKV</sequence>
<dbReference type="Pfam" id="PF13508">
    <property type="entry name" value="Acetyltransf_7"/>
    <property type="match status" value="1"/>
</dbReference>
<dbReference type="PANTHER" id="PTHR42791:SF2">
    <property type="entry name" value="N-ACETYLTRANSFERASE DOMAIN-CONTAINING PROTEIN"/>
    <property type="match status" value="1"/>
</dbReference>
<dbReference type="Gene3D" id="3.40.630.30">
    <property type="match status" value="1"/>
</dbReference>
<dbReference type="EMBL" id="LFMY01000003">
    <property type="protein sequence ID" value="OKL61737.1"/>
    <property type="molecule type" value="Genomic_DNA"/>
</dbReference>
<protein>
    <recommendedName>
        <fullName evidence="1">N-acetyltransferase domain-containing protein</fullName>
    </recommendedName>
</protein>
<dbReference type="OrthoDB" id="61113at2759"/>
<evidence type="ECO:0000259" key="1">
    <source>
        <dbReference type="PROSITE" id="PS51186"/>
    </source>
</evidence>
<evidence type="ECO:0000313" key="2">
    <source>
        <dbReference type="EMBL" id="OKL61737.1"/>
    </source>
</evidence>
<name>A0A225B741_TALAT</name>
<accession>A0A225B741</accession>
<dbReference type="AlphaFoldDB" id="A0A225B741"/>
<feature type="domain" description="N-acetyltransferase" evidence="1">
    <location>
        <begin position="102"/>
        <end position="256"/>
    </location>
</feature>
<dbReference type="CDD" id="cd04301">
    <property type="entry name" value="NAT_SF"/>
    <property type="match status" value="1"/>
</dbReference>
<evidence type="ECO:0000313" key="3">
    <source>
        <dbReference type="Proteomes" id="UP000214365"/>
    </source>
</evidence>
<proteinExistence type="predicted"/>